<evidence type="ECO:0000259" key="3">
    <source>
        <dbReference type="Pfam" id="PF11250"/>
    </source>
</evidence>
<organism evidence="4 5">
    <name type="scientific">Elaeis guineensis var. tenera</name>
    <name type="common">Oil palm</name>
    <dbReference type="NCBI Taxonomy" id="51953"/>
    <lineage>
        <taxon>Eukaryota</taxon>
        <taxon>Viridiplantae</taxon>
        <taxon>Streptophyta</taxon>
        <taxon>Embryophyta</taxon>
        <taxon>Tracheophyta</taxon>
        <taxon>Spermatophyta</taxon>
        <taxon>Magnoliopsida</taxon>
        <taxon>Liliopsida</taxon>
        <taxon>Arecaceae</taxon>
        <taxon>Arecoideae</taxon>
        <taxon>Cocoseae</taxon>
        <taxon>Elaeidinae</taxon>
        <taxon>Elaeis</taxon>
    </lineage>
</organism>
<dbReference type="PANTHER" id="PTHR33155:SF9">
    <property type="entry name" value="FANTASTIC FOUR-LIKE PROTEIN (DUF3049)"/>
    <property type="match status" value="1"/>
</dbReference>
<feature type="region of interest" description="Disordered" evidence="2">
    <location>
        <begin position="201"/>
        <end position="244"/>
    </location>
</feature>
<dbReference type="InterPro" id="IPR021410">
    <property type="entry name" value="FAF"/>
</dbReference>
<feature type="compositionally biased region" description="Basic and acidic residues" evidence="2">
    <location>
        <begin position="59"/>
        <end position="72"/>
    </location>
</feature>
<evidence type="ECO:0000313" key="4">
    <source>
        <dbReference type="Proteomes" id="UP000504607"/>
    </source>
</evidence>
<dbReference type="FunCoup" id="A0A6I9RS95">
    <property type="interactions" value="1918"/>
</dbReference>
<feature type="region of interest" description="Disordered" evidence="2">
    <location>
        <begin position="92"/>
        <end position="162"/>
    </location>
</feature>
<dbReference type="Pfam" id="PF11250">
    <property type="entry name" value="FAF"/>
    <property type="match status" value="1"/>
</dbReference>
<evidence type="ECO:0000313" key="5">
    <source>
        <dbReference type="RefSeq" id="XP_010931123.1"/>
    </source>
</evidence>
<evidence type="ECO:0000256" key="2">
    <source>
        <dbReference type="SAM" id="MobiDB-lite"/>
    </source>
</evidence>
<reference evidence="5" key="1">
    <citation type="submission" date="2025-08" db="UniProtKB">
        <authorList>
            <consortium name="RefSeq"/>
        </authorList>
    </citation>
    <scope>IDENTIFICATION</scope>
</reference>
<gene>
    <name evidence="5" type="primary">LOC105052113</name>
</gene>
<dbReference type="Proteomes" id="UP000504607">
    <property type="component" value="Chromosome 9"/>
</dbReference>
<dbReference type="AlphaFoldDB" id="A0A6I9RS95"/>
<name>A0A6I9RS95_ELAGV</name>
<proteinExistence type="inferred from homology"/>
<protein>
    <submittedName>
        <fullName evidence="5">Protein FANTASTIC FOUR 3</fullName>
    </submittedName>
</protein>
<dbReference type="InterPro" id="IPR046431">
    <property type="entry name" value="FAF_dom"/>
</dbReference>
<feature type="compositionally biased region" description="Acidic residues" evidence="2">
    <location>
        <begin position="207"/>
        <end position="232"/>
    </location>
</feature>
<evidence type="ECO:0000256" key="1">
    <source>
        <dbReference type="ARBA" id="ARBA00008690"/>
    </source>
</evidence>
<dbReference type="InParanoid" id="A0A6I9RS95"/>
<dbReference type="RefSeq" id="XP_010931123.1">
    <property type="nucleotide sequence ID" value="XM_010932821.3"/>
</dbReference>
<accession>A0A6I9RS95</accession>
<feature type="compositionally biased region" description="Basic and acidic residues" evidence="2">
    <location>
        <begin position="233"/>
        <end position="244"/>
    </location>
</feature>
<feature type="compositionally biased region" description="Basic and acidic residues" evidence="2">
    <location>
        <begin position="103"/>
        <end position="129"/>
    </location>
</feature>
<dbReference type="GeneID" id="105052113"/>
<dbReference type="OrthoDB" id="676808at2759"/>
<feature type="region of interest" description="Disordered" evidence="2">
    <location>
        <begin position="1"/>
        <end position="79"/>
    </location>
</feature>
<comment type="similarity">
    <text evidence="1">Belongs to the fantastic four family.</text>
</comment>
<keyword evidence="4" id="KW-1185">Reference proteome</keyword>
<dbReference type="KEGG" id="egu:105052113"/>
<feature type="compositionally biased region" description="Polar residues" evidence="2">
    <location>
        <begin position="21"/>
        <end position="31"/>
    </location>
</feature>
<feature type="domain" description="FAF" evidence="3">
    <location>
        <begin position="149"/>
        <end position="201"/>
    </location>
</feature>
<sequence length="244" mass="27212">MATLGSLSSLFEKPMPENPTLFDSLSSWNQTKPKKPSENSSFTEIFGELHFQEKPAQTSEKKNGRNGCKCDPKSNGGFLVKNSESLQLCTEGLGSESSDDVDDLVKEGGGDWSDLGKEKGTERRSRHDGVNGAYSRSLSQVRSRSRGGFPPPISSIGKSGKPLISFKSYREDGRFVLREIRIPTYEFLQASREDGRLKLHIVHPEEAISEGEEGEREEEEEQQEEGVEEQEEEEKKIADEAHSN</sequence>
<dbReference type="PANTHER" id="PTHR33155">
    <property type="entry name" value="FANTASTIC FOUR-LIKE PROTEIN (DUF3049)"/>
    <property type="match status" value="1"/>
</dbReference>